<dbReference type="Pfam" id="PF13279">
    <property type="entry name" value="4HBT_2"/>
    <property type="match status" value="1"/>
</dbReference>
<dbReference type="InterPro" id="IPR050563">
    <property type="entry name" value="4-hydroxybenzoyl-CoA_TE"/>
</dbReference>
<evidence type="ECO:0000313" key="4">
    <source>
        <dbReference type="Proteomes" id="UP000035036"/>
    </source>
</evidence>
<comment type="similarity">
    <text evidence="1">Belongs to the 4-hydroxybenzoyl-CoA thioesterase family.</text>
</comment>
<proteinExistence type="inferred from homology"/>
<dbReference type="InterPro" id="IPR029069">
    <property type="entry name" value="HotDog_dom_sf"/>
</dbReference>
<keyword evidence="4" id="KW-1185">Reference proteome</keyword>
<dbReference type="PIRSF" id="PIRSF003230">
    <property type="entry name" value="YbgC"/>
    <property type="match status" value="1"/>
</dbReference>
<evidence type="ECO:0000256" key="2">
    <source>
        <dbReference type="ARBA" id="ARBA00022801"/>
    </source>
</evidence>
<dbReference type="PANTHER" id="PTHR31793">
    <property type="entry name" value="4-HYDROXYBENZOYL-COA THIOESTERASE FAMILY MEMBER"/>
    <property type="match status" value="1"/>
</dbReference>
<dbReference type="NCBIfam" id="TIGR00051">
    <property type="entry name" value="YbgC/FadM family acyl-CoA thioesterase"/>
    <property type="match status" value="1"/>
</dbReference>
<dbReference type="CDD" id="cd00586">
    <property type="entry name" value="4HBT"/>
    <property type="match status" value="1"/>
</dbReference>
<dbReference type="STRING" id="483547.GSUB_09345"/>
<evidence type="ECO:0000256" key="1">
    <source>
        <dbReference type="ARBA" id="ARBA00005953"/>
    </source>
</evidence>
<dbReference type="InterPro" id="IPR006684">
    <property type="entry name" value="YbgC/YbaW"/>
</dbReference>
<dbReference type="Proteomes" id="UP000035036">
    <property type="component" value="Chromosome"/>
</dbReference>
<dbReference type="KEGG" id="gsb:GSUB_09345"/>
<gene>
    <name evidence="3" type="ORF">GSUB_09345</name>
</gene>
<dbReference type="GO" id="GO:0047617">
    <property type="term" value="F:fatty acyl-CoA hydrolase activity"/>
    <property type="evidence" value="ECO:0007669"/>
    <property type="project" value="TreeGrafter"/>
</dbReference>
<evidence type="ECO:0000313" key="3">
    <source>
        <dbReference type="EMBL" id="AJF07994.1"/>
    </source>
</evidence>
<accession>A0A0B5FTI6</accession>
<name>A0A0B5FTI6_9BACT</name>
<dbReference type="HOGENOM" id="CLU_101141_3_2_7"/>
<dbReference type="PANTHER" id="PTHR31793:SF27">
    <property type="entry name" value="NOVEL THIOESTERASE SUPERFAMILY DOMAIN AND SAPOSIN A-TYPE DOMAIN CONTAINING PROTEIN (0610012H03RIK)"/>
    <property type="match status" value="1"/>
</dbReference>
<sequence length="134" mass="15217">MDQEKTTSRMTLTVRYAETDGQGVVHHSRYLVWFEEGRSDFLRQRGLHYSDFEKAGFFVVVAKAEVTYKNPARYEDVITIETTLARMRGKFLEFSYRALGPDGCLVATARTAHIVIGPAGKPCALPSEWVDRIL</sequence>
<dbReference type="Gene3D" id="3.10.129.10">
    <property type="entry name" value="Hotdog Thioesterase"/>
    <property type="match status" value="1"/>
</dbReference>
<dbReference type="AlphaFoldDB" id="A0A0B5FTI6"/>
<dbReference type="SUPFAM" id="SSF54637">
    <property type="entry name" value="Thioesterase/thiol ester dehydrase-isomerase"/>
    <property type="match status" value="1"/>
</dbReference>
<protein>
    <submittedName>
        <fullName evidence="3">4-hydroxybenzoyl-CoA thioesterase</fullName>
    </submittedName>
</protein>
<keyword evidence="2" id="KW-0378">Hydrolase</keyword>
<organism evidence="3 4">
    <name type="scientific">Geoalkalibacter subterraneus</name>
    <dbReference type="NCBI Taxonomy" id="483547"/>
    <lineage>
        <taxon>Bacteria</taxon>
        <taxon>Pseudomonadati</taxon>
        <taxon>Thermodesulfobacteriota</taxon>
        <taxon>Desulfuromonadia</taxon>
        <taxon>Desulfuromonadales</taxon>
        <taxon>Geoalkalibacteraceae</taxon>
        <taxon>Geoalkalibacter</taxon>
    </lineage>
</organism>
<dbReference type="EMBL" id="CP010311">
    <property type="protein sequence ID" value="AJF07994.1"/>
    <property type="molecule type" value="Genomic_DNA"/>
</dbReference>
<reference evidence="3 4" key="1">
    <citation type="journal article" date="2015" name="Genome Announc.">
        <title>Genomes of Geoalkalibacter ferrihydriticus Z-0531T and Geoalkalibacter subterraneus Red1T, Two Haloalkaliphilic Metal-Reducing Deltaproteobacteria.</title>
        <authorList>
            <person name="Badalamenti J.P."/>
            <person name="Krajmalnik-Brown R."/>
            <person name="Torres C.I."/>
            <person name="Bond D.R."/>
        </authorList>
    </citation>
    <scope>NUCLEOTIDE SEQUENCE [LARGE SCALE GENOMIC DNA]</scope>
    <source>
        <strain evidence="3 4">Red1</strain>
    </source>
</reference>